<evidence type="ECO:0000256" key="1">
    <source>
        <dbReference type="SAM" id="MobiDB-lite"/>
    </source>
</evidence>
<reference evidence="2 3" key="1">
    <citation type="submission" date="2018-12" db="EMBL/GenBank/DDBJ databases">
        <authorList>
            <consortium name="Pathogen Informatics"/>
        </authorList>
    </citation>
    <scope>NUCLEOTIDE SEQUENCE [LARGE SCALE GENOMIC DNA]</scope>
    <source>
        <strain evidence="2 3">NCTC11636</strain>
    </source>
</reference>
<dbReference type="EMBL" id="LR134350">
    <property type="protein sequence ID" value="VEG30151.1"/>
    <property type="molecule type" value="Genomic_DNA"/>
</dbReference>
<feature type="region of interest" description="Disordered" evidence="1">
    <location>
        <begin position="1"/>
        <end position="37"/>
    </location>
</feature>
<evidence type="ECO:0000313" key="3">
    <source>
        <dbReference type="Proteomes" id="UP000266895"/>
    </source>
</evidence>
<sequence length="197" mass="20643">MPDALSPDESSDAPLPTPPSEPADPRGPGGPPIDLSAEVDLGSWARFTPDLAAFLDRRARAGHGAGTGLTVLLTAPAPVVGTDRPDSSEQTRSGLSGLLRRRRRREPSPEVPGVVLVVRDEGVEVVVPVLDARGRVLLGDRETSLLRALGWAGQGTEVMSRLLPGGAQAAETVTRVLIEVLGVAHPADLDWLVDAQP</sequence>
<keyword evidence="3" id="KW-1185">Reference proteome</keyword>
<dbReference type="KEGG" id="ahw:NCTC11636_02633"/>
<proteinExistence type="predicted"/>
<accession>A0A448HKB6</accession>
<gene>
    <name evidence="2" type="ORF">NCTC11636_02633</name>
</gene>
<dbReference type="Proteomes" id="UP000266895">
    <property type="component" value="Chromosome"/>
</dbReference>
<dbReference type="AlphaFoldDB" id="A0A448HKB6"/>
<evidence type="ECO:0000313" key="2">
    <source>
        <dbReference type="EMBL" id="VEG30151.1"/>
    </source>
</evidence>
<organism evidence="2 3">
    <name type="scientific">Actinomyces howellii</name>
    <dbReference type="NCBI Taxonomy" id="52771"/>
    <lineage>
        <taxon>Bacteria</taxon>
        <taxon>Bacillati</taxon>
        <taxon>Actinomycetota</taxon>
        <taxon>Actinomycetes</taxon>
        <taxon>Actinomycetales</taxon>
        <taxon>Actinomycetaceae</taxon>
        <taxon>Actinomyces</taxon>
    </lineage>
</organism>
<name>A0A448HKB6_9ACTO</name>
<protein>
    <submittedName>
        <fullName evidence="2">Uncharacterized protein</fullName>
    </submittedName>
</protein>
<feature type="region of interest" description="Disordered" evidence="1">
    <location>
        <begin position="79"/>
        <end position="104"/>
    </location>
</feature>
<dbReference type="RefSeq" id="WP_232009792.1">
    <property type="nucleotide sequence ID" value="NZ_LR134350.1"/>
</dbReference>